<dbReference type="AlphaFoldDB" id="A0A545TRZ7"/>
<reference evidence="2 3" key="1">
    <citation type="submission" date="2019-06" db="EMBL/GenBank/DDBJ databases">
        <title>Whole genome sequence for Rhodospirillaceae sp. R148.</title>
        <authorList>
            <person name="Wang G."/>
        </authorList>
    </citation>
    <scope>NUCLEOTIDE SEQUENCE [LARGE SCALE GENOMIC DNA]</scope>
    <source>
        <strain evidence="2 3">R148</strain>
    </source>
</reference>
<gene>
    <name evidence="2" type="ORF">FKG95_14560</name>
</gene>
<feature type="transmembrane region" description="Helical" evidence="1">
    <location>
        <begin position="225"/>
        <end position="247"/>
    </location>
</feature>
<proteinExistence type="predicted"/>
<protein>
    <recommendedName>
        <fullName evidence="4">TIGR02186 family protein</fullName>
    </recommendedName>
</protein>
<evidence type="ECO:0000256" key="1">
    <source>
        <dbReference type="SAM" id="Phobius"/>
    </source>
</evidence>
<organism evidence="2 3">
    <name type="scientific">Denitrobaculum tricleocarpae</name>
    <dbReference type="NCBI Taxonomy" id="2591009"/>
    <lineage>
        <taxon>Bacteria</taxon>
        <taxon>Pseudomonadati</taxon>
        <taxon>Pseudomonadota</taxon>
        <taxon>Alphaproteobacteria</taxon>
        <taxon>Rhodospirillales</taxon>
        <taxon>Rhodospirillaceae</taxon>
        <taxon>Denitrobaculum</taxon>
    </lineage>
</organism>
<sequence>MAGTAVLSLILVIGAASLYRAFPARADLVADLSDHLIAITTGFSGASVLLFGATEQPGDIVVIVRGPSQPVLMHRKSRVAGIWINTASMTIENVPGFYAVASSRPLEDVASESIRRRHQMGVEYLPIAPPLTKASANIAEQWKAGLIRSQQRSGLFPNATGRVNFLGQRLFRTRLELPANVPTGTYRVEVFHLREGRVVGAQTTPLSVSKVGLEAEVFDFAQNRAALYGLFAILVALVAGWIGHVVFRKG</sequence>
<keyword evidence="1" id="KW-1133">Transmembrane helix</keyword>
<dbReference type="Proteomes" id="UP000315252">
    <property type="component" value="Unassembled WGS sequence"/>
</dbReference>
<evidence type="ECO:0000313" key="2">
    <source>
        <dbReference type="EMBL" id="TQV79986.1"/>
    </source>
</evidence>
<keyword evidence="1" id="KW-0472">Membrane</keyword>
<keyword evidence="1" id="KW-0812">Transmembrane</keyword>
<dbReference type="OrthoDB" id="9815212at2"/>
<dbReference type="EMBL" id="VHSH01000004">
    <property type="protein sequence ID" value="TQV79986.1"/>
    <property type="molecule type" value="Genomic_DNA"/>
</dbReference>
<accession>A0A545TRZ7</accession>
<evidence type="ECO:0000313" key="3">
    <source>
        <dbReference type="Proteomes" id="UP000315252"/>
    </source>
</evidence>
<comment type="caution">
    <text evidence="2">The sequence shown here is derived from an EMBL/GenBank/DDBJ whole genome shotgun (WGS) entry which is preliminary data.</text>
</comment>
<keyword evidence="3" id="KW-1185">Reference proteome</keyword>
<dbReference type="Pfam" id="PF09608">
    <property type="entry name" value="Alph_Pro_TM"/>
    <property type="match status" value="1"/>
</dbReference>
<evidence type="ECO:0008006" key="4">
    <source>
        <dbReference type="Google" id="ProtNLM"/>
    </source>
</evidence>
<dbReference type="InterPro" id="IPR019088">
    <property type="entry name" value="CHP02186-rel_TM"/>
</dbReference>
<name>A0A545TRZ7_9PROT</name>